<proteinExistence type="predicted"/>
<sequence length="272" mass="32915">MFCVIQEIQNKKANSEGKSKELTVGSYSFGIVGQPQKTKYTYEYNDERFERPIKTAYKISIHHSYRENGQVKKKQWHICTMGYYDFLDYWYGDFYHSSKLEKWLDEMEITEDEFHKIIGKKYTPLEEKINKEFKSTEEYKTDKKHKEILDKYRKVKAAFEEIYGENTYDYVYDVFGELRNQEYLDELHRIREARKEQEKRSYENFYQSNYNNNSNYDYSSYFSSSSSTYTDDEKKMLKKIYKVAALKFHPDITNDNGEMMKFLTKLKEGWGI</sequence>
<evidence type="ECO:0008006" key="5">
    <source>
        <dbReference type="Google" id="ProtNLM"/>
    </source>
</evidence>
<evidence type="ECO:0000313" key="3">
    <source>
        <dbReference type="EMBL" id="KQL54527.1"/>
    </source>
</evidence>
<evidence type="ECO:0000313" key="4">
    <source>
        <dbReference type="Proteomes" id="UP000051888"/>
    </source>
</evidence>
<dbReference type="RefSeq" id="WP_055740303.1">
    <property type="nucleotide sequence ID" value="NZ_JAAIWL010000051.1"/>
</dbReference>
<keyword evidence="4" id="KW-1185">Reference proteome</keyword>
<dbReference type="GO" id="GO:0006260">
    <property type="term" value="P:DNA replication"/>
    <property type="evidence" value="ECO:0007669"/>
    <property type="project" value="UniProtKB-KW"/>
</dbReference>
<dbReference type="OrthoDB" id="2053524at2"/>
<dbReference type="PATRIC" id="fig|157838.3.peg.3150"/>
<dbReference type="Proteomes" id="UP000051888">
    <property type="component" value="Unassembled WGS sequence"/>
</dbReference>
<dbReference type="InterPro" id="IPR036869">
    <property type="entry name" value="J_dom_sf"/>
</dbReference>
<protein>
    <recommendedName>
        <fullName evidence="5">J domain-containing protein</fullName>
    </recommendedName>
</protein>
<accession>A0A0Q3WXZ0</accession>
<dbReference type="SUPFAM" id="SSF46565">
    <property type="entry name" value="Chaperone J-domain"/>
    <property type="match status" value="1"/>
</dbReference>
<keyword evidence="1" id="KW-0235">DNA replication</keyword>
<reference evidence="3 4" key="1">
    <citation type="submission" date="2015-09" db="EMBL/GenBank/DDBJ databases">
        <title>Genome sequencing project for genomic taxonomy and phylogenomics of Bacillus-like bacteria.</title>
        <authorList>
            <person name="Liu B."/>
            <person name="Wang J."/>
            <person name="Zhu Y."/>
            <person name="Liu G."/>
            <person name="Chen Q."/>
            <person name="Chen Z."/>
            <person name="Lan J."/>
            <person name="Che J."/>
            <person name="Ge C."/>
            <person name="Shi H."/>
            <person name="Pan Z."/>
            <person name="Liu X."/>
        </authorList>
    </citation>
    <scope>NUCLEOTIDE SEQUENCE [LARGE SCALE GENOMIC DNA]</scope>
    <source>
        <strain evidence="3 4">LMG 18435</strain>
    </source>
</reference>
<evidence type="ECO:0000256" key="2">
    <source>
        <dbReference type="ARBA" id="ARBA00023016"/>
    </source>
</evidence>
<dbReference type="AlphaFoldDB" id="A0A0Q3WXZ0"/>
<organism evidence="3 4">
    <name type="scientific">Heyndrickxia shackletonii</name>
    <dbReference type="NCBI Taxonomy" id="157838"/>
    <lineage>
        <taxon>Bacteria</taxon>
        <taxon>Bacillati</taxon>
        <taxon>Bacillota</taxon>
        <taxon>Bacilli</taxon>
        <taxon>Bacillales</taxon>
        <taxon>Bacillaceae</taxon>
        <taxon>Heyndrickxia</taxon>
    </lineage>
</organism>
<dbReference type="EMBL" id="LJJC01000004">
    <property type="protein sequence ID" value="KQL54527.1"/>
    <property type="molecule type" value="Genomic_DNA"/>
</dbReference>
<name>A0A0Q3WXZ0_9BACI</name>
<keyword evidence="2" id="KW-0346">Stress response</keyword>
<gene>
    <name evidence="3" type="ORF">AN964_14175</name>
</gene>
<evidence type="ECO:0000256" key="1">
    <source>
        <dbReference type="ARBA" id="ARBA00022705"/>
    </source>
</evidence>
<comment type="caution">
    <text evidence="3">The sequence shown here is derived from an EMBL/GenBank/DDBJ whole genome shotgun (WGS) entry which is preliminary data.</text>
</comment>